<protein>
    <submittedName>
        <fullName evidence="2">Uncharacterized protein</fullName>
    </submittedName>
</protein>
<keyword evidence="1" id="KW-1133">Transmembrane helix</keyword>
<feature type="transmembrane region" description="Helical" evidence="1">
    <location>
        <begin position="26"/>
        <end position="45"/>
    </location>
</feature>
<accession>A0ABD1Z9V4</accession>
<sequence>MDRLPKTKGFTATRSVLLQHKHLRPVYPLFGMLTIVFGLAGVTAVRQLTSTPTVLLDKQKRSSEILPEMQDSEATKRKGKRYLETSPLYLLSKDHMP</sequence>
<name>A0ABD1Z9V4_9MARC</name>
<dbReference type="EMBL" id="JBHFFA010000002">
    <property type="protein sequence ID" value="KAL2644498.1"/>
    <property type="molecule type" value="Genomic_DNA"/>
</dbReference>
<keyword evidence="1" id="KW-0812">Transmembrane</keyword>
<organism evidence="2 3">
    <name type="scientific">Riccia fluitans</name>
    <dbReference type="NCBI Taxonomy" id="41844"/>
    <lineage>
        <taxon>Eukaryota</taxon>
        <taxon>Viridiplantae</taxon>
        <taxon>Streptophyta</taxon>
        <taxon>Embryophyta</taxon>
        <taxon>Marchantiophyta</taxon>
        <taxon>Marchantiopsida</taxon>
        <taxon>Marchantiidae</taxon>
        <taxon>Marchantiales</taxon>
        <taxon>Ricciaceae</taxon>
        <taxon>Riccia</taxon>
    </lineage>
</organism>
<dbReference type="InterPro" id="IPR010530">
    <property type="entry name" value="B12D"/>
</dbReference>
<evidence type="ECO:0000313" key="3">
    <source>
        <dbReference type="Proteomes" id="UP001605036"/>
    </source>
</evidence>
<gene>
    <name evidence="2" type="ORF">R1flu_012085</name>
</gene>
<reference evidence="2 3" key="1">
    <citation type="submission" date="2024-09" db="EMBL/GenBank/DDBJ databases">
        <title>Chromosome-scale assembly of Riccia fluitans.</title>
        <authorList>
            <person name="Paukszto L."/>
            <person name="Sawicki J."/>
            <person name="Karawczyk K."/>
            <person name="Piernik-Szablinska J."/>
            <person name="Szczecinska M."/>
            <person name="Mazdziarz M."/>
        </authorList>
    </citation>
    <scope>NUCLEOTIDE SEQUENCE [LARGE SCALE GENOMIC DNA]</scope>
    <source>
        <strain evidence="2">Rf_01</strain>
        <tissue evidence="2">Aerial parts of the thallus</tissue>
    </source>
</reference>
<evidence type="ECO:0000256" key="1">
    <source>
        <dbReference type="SAM" id="Phobius"/>
    </source>
</evidence>
<dbReference type="Pfam" id="PF06522">
    <property type="entry name" value="B12D"/>
    <property type="match status" value="1"/>
</dbReference>
<keyword evidence="3" id="KW-1185">Reference proteome</keyword>
<evidence type="ECO:0000313" key="2">
    <source>
        <dbReference type="EMBL" id="KAL2644498.1"/>
    </source>
</evidence>
<dbReference type="Proteomes" id="UP001605036">
    <property type="component" value="Unassembled WGS sequence"/>
</dbReference>
<proteinExistence type="predicted"/>
<comment type="caution">
    <text evidence="2">The sequence shown here is derived from an EMBL/GenBank/DDBJ whole genome shotgun (WGS) entry which is preliminary data.</text>
</comment>
<dbReference type="AlphaFoldDB" id="A0ABD1Z9V4"/>
<keyword evidence="1" id="KW-0472">Membrane</keyword>